<name>A0A8J2HZ00_9PLEO</name>
<dbReference type="OrthoDB" id="3525185at2759"/>
<dbReference type="PANTHER" id="PTHR38111:SF11">
    <property type="entry name" value="TRANSCRIPTION FACTOR DOMAIN-CONTAINING PROTEIN-RELATED"/>
    <property type="match status" value="1"/>
</dbReference>
<keyword evidence="2" id="KW-1185">Reference proteome</keyword>
<dbReference type="Proteomes" id="UP000676310">
    <property type="component" value="Unassembled WGS sequence"/>
</dbReference>
<reference evidence="1" key="1">
    <citation type="submission" date="2021-05" db="EMBL/GenBank/DDBJ databases">
        <authorList>
            <person name="Stam R."/>
        </authorList>
    </citation>
    <scope>NUCLEOTIDE SEQUENCE</scope>
    <source>
        <strain evidence="1">CS162</strain>
    </source>
</reference>
<dbReference type="PANTHER" id="PTHR38111">
    <property type="entry name" value="ZN(2)-C6 FUNGAL-TYPE DOMAIN-CONTAINING PROTEIN-RELATED"/>
    <property type="match status" value="1"/>
</dbReference>
<evidence type="ECO:0000313" key="2">
    <source>
        <dbReference type="Proteomes" id="UP000676310"/>
    </source>
</evidence>
<sequence length="429" mass="48338">MEIVQVNPASGPGTRKPRPVLVPIMLPDGLARSAYSEKTIATFLSMYNPQGVVHATNTDAKEFVNLLPLLSTRDKALQMAALAVGITQLGITSNNENLTRQGRTLYGKALKETAVALQYPARASSESLLVVPRVMALFDMLFGAEPNTTNQAKSWLSHCEGELAMVVSRGPEIFAENDVAHLLFTNARYRLLGPATRARKPTILNEEKWKTIPWKGRIKTSDDILIDILCGIPELLEAVDKLQFQCMSEQEKEGLQVYTIARCWTLHFELEAWVSTKANAIYTPEIVNNLTPINFPNIDIACVSVRYWLTALFIYSSLDIANGIDPSTDTLLSHPDRPHPRPFARMIMKSIDYFVQEQFGVTGIMALWMPLGNALFYLNRNREPDEEYIMSTMKIWHKPRLPSAMREFLKSFRHTVDMKTLIARPLSEL</sequence>
<dbReference type="InterPro" id="IPR021858">
    <property type="entry name" value="Fun_TF"/>
</dbReference>
<dbReference type="Pfam" id="PF11951">
    <property type="entry name" value="Fungal_trans_2"/>
    <property type="match status" value="1"/>
</dbReference>
<evidence type="ECO:0000313" key="1">
    <source>
        <dbReference type="EMBL" id="CAG5144126.1"/>
    </source>
</evidence>
<dbReference type="RefSeq" id="XP_043165017.1">
    <property type="nucleotide sequence ID" value="XM_043309082.1"/>
</dbReference>
<dbReference type="EMBL" id="CAJRGZ010000015">
    <property type="protein sequence ID" value="CAG5144126.1"/>
    <property type="molecule type" value="Genomic_DNA"/>
</dbReference>
<proteinExistence type="predicted"/>
<dbReference type="AlphaFoldDB" id="A0A8J2HZ00"/>
<gene>
    <name evidence="1" type="ORF">ALTATR162_LOCUS1486</name>
</gene>
<dbReference type="InterPro" id="IPR053178">
    <property type="entry name" value="Osmoadaptation_assoc"/>
</dbReference>
<accession>A0A8J2HZ00</accession>
<comment type="caution">
    <text evidence="1">The sequence shown here is derived from an EMBL/GenBank/DDBJ whole genome shotgun (WGS) entry which is preliminary data.</text>
</comment>
<protein>
    <submittedName>
        <fullName evidence="1">Uncharacterized protein</fullName>
    </submittedName>
</protein>
<dbReference type="GeneID" id="67012825"/>
<organism evidence="1 2">
    <name type="scientific">Alternaria atra</name>
    <dbReference type="NCBI Taxonomy" id="119953"/>
    <lineage>
        <taxon>Eukaryota</taxon>
        <taxon>Fungi</taxon>
        <taxon>Dikarya</taxon>
        <taxon>Ascomycota</taxon>
        <taxon>Pezizomycotina</taxon>
        <taxon>Dothideomycetes</taxon>
        <taxon>Pleosporomycetidae</taxon>
        <taxon>Pleosporales</taxon>
        <taxon>Pleosporineae</taxon>
        <taxon>Pleosporaceae</taxon>
        <taxon>Alternaria</taxon>
        <taxon>Alternaria sect. Ulocladioides</taxon>
    </lineage>
</organism>